<evidence type="ECO:0000313" key="2">
    <source>
        <dbReference type="EMBL" id="TGY93239.1"/>
    </source>
</evidence>
<feature type="transmembrane region" description="Helical" evidence="1">
    <location>
        <begin position="6"/>
        <end position="28"/>
    </location>
</feature>
<evidence type="ECO:0000256" key="1">
    <source>
        <dbReference type="SAM" id="Phobius"/>
    </source>
</evidence>
<dbReference type="EMBL" id="SRXV01000002">
    <property type="protein sequence ID" value="TGY93239.1"/>
    <property type="molecule type" value="Genomic_DNA"/>
</dbReference>
<dbReference type="AlphaFoldDB" id="A0A4V3RZ82"/>
<keyword evidence="3" id="KW-1185">Reference proteome</keyword>
<feature type="transmembrane region" description="Helical" evidence="1">
    <location>
        <begin position="49"/>
        <end position="66"/>
    </location>
</feature>
<reference evidence="2 3" key="1">
    <citation type="journal article" date="2013" name="Int. J. Syst. Evol. Microbiol.">
        <title>Marinicauda pacifica gen. nov., sp. nov., a prosthecate alphaproteobacterium of the family Hyphomonadaceae isolated from deep seawater.</title>
        <authorList>
            <person name="Zhang X.Y."/>
            <person name="Li G.W."/>
            <person name="Wang C.S."/>
            <person name="Zhang Y.J."/>
            <person name="Xu X.W."/>
            <person name="Li H."/>
            <person name="Liu A."/>
            <person name="Liu C."/>
            <person name="Xie B.B."/>
            <person name="Qin Q.L."/>
            <person name="Xu Z."/>
            <person name="Chen X.L."/>
            <person name="Zhou B.C."/>
            <person name="Zhang Y.Z."/>
        </authorList>
    </citation>
    <scope>NUCLEOTIDE SEQUENCE [LARGE SCALE GENOMIC DNA]</scope>
    <source>
        <strain evidence="2 3">P-1 km-3</strain>
    </source>
</reference>
<keyword evidence="1" id="KW-1133">Transmembrane helix</keyword>
<evidence type="ECO:0000313" key="3">
    <source>
        <dbReference type="Proteomes" id="UP000305451"/>
    </source>
</evidence>
<comment type="caution">
    <text evidence="2">The sequence shown here is derived from an EMBL/GenBank/DDBJ whole genome shotgun (WGS) entry which is preliminary data.</text>
</comment>
<dbReference type="OrthoDB" id="7631348at2"/>
<sequence>MSAVPDEIMIAAIALVAGLSLAIPVRLVGLRETVSAMGAMLAALNRRKFTLLLFGVIGALAGLWRFDQVRALFFGWFF</sequence>
<keyword evidence="1" id="KW-0472">Membrane</keyword>
<dbReference type="RefSeq" id="WP_135944958.1">
    <property type="nucleotide sequence ID" value="NZ_BMEI01000002.1"/>
</dbReference>
<keyword evidence="1" id="KW-0812">Transmembrane</keyword>
<dbReference type="Proteomes" id="UP000305451">
    <property type="component" value="Unassembled WGS sequence"/>
</dbReference>
<protein>
    <submittedName>
        <fullName evidence="2">Uncharacterized protein</fullName>
    </submittedName>
</protein>
<gene>
    <name evidence="2" type="ORF">E5162_09285</name>
</gene>
<accession>A0A4V3RZ82</accession>
<organism evidence="2 3">
    <name type="scientific">Marinicauda pacifica</name>
    <dbReference type="NCBI Taxonomy" id="1133559"/>
    <lineage>
        <taxon>Bacteria</taxon>
        <taxon>Pseudomonadati</taxon>
        <taxon>Pseudomonadota</taxon>
        <taxon>Alphaproteobacteria</taxon>
        <taxon>Maricaulales</taxon>
        <taxon>Maricaulaceae</taxon>
        <taxon>Marinicauda</taxon>
    </lineage>
</organism>
<proteinExistence type="predicted"/>
<name>A0A4V3RZ82_9PROT</name>